<dbReference type="SUPFAM" id="SSF46689">
    <property type="entry name" value="Homeodomain-like"/>
    <property type="match status" value="1"/>
</dbReference>
<dbReference type="GO" id="GO:0030154">
    <property type="term" value="P:cell differentiation"/>
    <property type="evidence" value="ECO:0007669"/>
    <property type="project" value="TreeGrafter"/>
</dbReference>
<dbReference type="GO" id="GO:0000978">
    <property type="term" value="F:RNA polymerase II cis-regulatory region sequence-specific DNA binding"/>
    <property type="evidence" value="ECO:0007669"/>
    <property type="project" value="TreeGrafter"/>
</dbReference>
<dbReference type="PRINTS" id="PR00024">
    <property type="entry name" value="HOMEOBOX"/>
</dbReference>
<comment type="subcellular location">
    <subcellularLocation>
        <location evidence="1 7 8">Nucleus</location>
    </subcellularLocation>
</comment>
<evidence type="ECO:0000256" key="2">
    <source>
        <dbReference type="ARBA" id="ARBA00005661"/>
    </source>
</evidence>
<feature type="compositionally biased region" description="Acidic residues" evidence="9">
    <location>
        <begin position="179"/>
        <end position="197"/>
    </location>
</feature>
<evidence type="ECO:0000256" key="1">
    <source>
        <dbReference type="ARBA" id="ARBA00004123"/>
    </source>
</evidence>
<reference evidence="11" key="1">
    <citation type="submission" date="2023-06" db="EMBL/GenBank/DDBJ databases">
        <title>Genomic analysis of the entomopathogenic nematode Steinernema hermaphroditum.</title>
        <authorList>
            <person name="Schwarz E.M."/>
            <person name="Heppert J.K."/>
            <person name="Baniya A."/>
            <person name="Schwartz H.T."/>
            <person name="Tan C.-H."/>
            <person name="Antoshechkin I."/>
            <person name="Sternberg P.W."/>
            <person name="Goodrich-Blair H."/>
            <person name="Dillman A.R."/>
        </authorList>
    </citation>
    <scope>NUCLEOTIDE SEQUENCE</scope>
    <source>
        <strain evidence="11">PS9179</strain>
        <tissue evidence="11">Whole animal</tissue>
    </source>
</reference>
<sequence length="355" mass="38281">MFNAAAFCEAVRVATNGPGPAANMPLSDGSKCDPFASTAPVKPELPDLNPHPANLYAPTAPSPWTEHLPLLGNYPHSTNPFVANTFDGAQTTVSTTQNPANPSGGYMYDMSQGGGFATHSAGYFSTPATTYGMLPPHDSFAQPSVGSAMIQQGTPTTPCGATKSENEEKPIEGSPKEDTELEAIDMDEEVEDEETEGPDGKKRRRKRRVLFSKAQTYELERRFRTQRYLSAPEREQLALEIRLTPTQVKIWFQNHRYKTKKSLQEKGISPNLATPTATSAAFNGRRMPIHMLVRDGKSIPDFGGLASPVTAAVFAGNGYLGQPTPAGAGMTPSSFAATPAAQSHHLNTGYYGWGW</sequence>
<keyword evidence="6 7" id="KW-0539">Nucleus</keyword>
<dbReference type="PROSITE" id="PS00027">
    <property type="entry name" value="HOMEOBOX_1"/>
    <property type="match status" value="1"/>
</dbReference>
<dbReference type="InterPro" id="IPR017970">
    <property type="entry name" value="Homeobox_CS"/>
</dbReference>
<evidence type="ECO:0000256" key="8">
    <source>
        <dbReference type="RuleBase" id="RU000682"/>
    </source>
</evidence>
<evidence type="ECO:0000256" key="3">
    <source>
        <dbReference type="ARBA" id="ARBA00022473"/>
    </source>
</evidence>
<dbReference type="AlphaFoldDB" id="A0AA39HVP9"/>
<keyword evidence="12" id="KW-1185">Reference proteome</keyword>
<dbReference type="PROSITE" id="PS50071">
    <property type="entry name" value="HOMEOBOX_2"/>
    <property type="match status" value="1"/>
</dbReference>
<feature type="DNA-binding region" description="Homeobox" evidence="7">
    <location>
        <begin position="204"/>
        <end position="263"/>
    </location>
</feature>
<evidence type="ECO:0000256" key="6">
    <source>
        <dbReference type="ARBA" id="ARBA00023242"/>
    </source>
</evidence>
<evidence type="ECO:0000259" key="10">
    <source>
        <dbReference type="PROSITE" id="PS50071"/>
    </source>
</evidence>
<proteinExistence type="inferred from homology"/>
<dbReference type="InterPro" id="IPR009057">
    <property type="entry name" value="Homeodomain-like_sf"/>
</dbReference>
<dbReference type="Pfam" id="PF00046">
    <property type="entry name" value="Homeodomain"/>
    <property type="match status" value="1"/>
</dbReference>
<dbReference type="Gene3D" id="1.10.10.60">
    <property type="entry name" value="Homeodomain-like"/>
    <property type="match status" value="1"/>
</dbReference>
<evidence type="ECO:0000256" key="4">
    <source>
        <dbReference type="ARBA" id="ARBA00023125"/>
    </source>
</evidence>
<dbReference type="EMBL" id="JAUCMV010000003">
    <property type="protein sequence ID" value="KAK0411747.1"/>
    <property type="molecule type" value="Genomic_DNA"/>
</dbReference>
<feature type="domain" description="Homeobox" evidence="10">
    <location>
        <begin position="202"/>
        <end position="262"/>
    </location>
</feature>
<comment type="similarity">
    <text evidence="2">Belongs to the NK-2 homeobox family.</text>
</comment>
<dbReference type="SMART" id="SM00389">
    <property type="entry name" value="HOX"/>
    <property type="match status" value="1"/>
</dbReference>
<dbReference type="InterPro" id="IPR050394">
    <property type="entry name" value="Homeobox_NK-like"/>
</dbReference>
<dbReference type="InterPro" id="IPR020479">
    <property type="entry name" value="HD_metazoa"/>
</dbReference>
<dbReference type="InterPro" id="IPR001356">
    <property type="entry name" value="HD"/>
</dbReference>
<dbReference type="FunFam" id="1.10.10.60:FF:000101">
    <property type="entry name" value="NK2 homeobox 8"/>
    <property type="match status" value="1"/>
</dbReference>
<keyword evidence="5 7" id="KW-0371">Homeobox</keyword>
<gene>
    <name evidence="11" type="ORF">QR680_005819</name>
</gene>
<keyword evidence="3" id="KW-0217">Developmental protein</keyword>
<evidence type="ECO:0000256" key="5">
    <source>
        <dbReference type="ARBA" id="ARBA00023155"/>
    </source>
</evidence>
<dbReference type="Proteomes" id="UP001175271">
    <property type="component" value="Unassembled WGS sequence"/>
</dbReference>
<feature type="compositionally biased region" description="Basic and acidic residues" evidence="9">
    <location>
        <begin position="164"/>
        <end position="178"/>
    </location>
</feature>
<dbReference type="GO" id="GO:0005634">
    <property type="term" value="C:nucleus"/>
    <property type="evidence" value="ECO:0007669"/>
    <property type="project" value="UniProtKB-SubCell"/>
</dbReference>
<evidence type="ECO:0000313" key="11">
    <source>
        <dbReference type="EMBL" id="KAK0411747.1"/>
    </source>
</evidence>
<keyword evidence="4 7" id="KW-0238">DNA-binding</keyword>
<feature type="region of interest" description="Disordered" evidence="9">
    <location>
        <begin position="151"/>
        <end position="207"/>
    </location>
</feature>
<organism evidence="11 12">
    <name type="scientific">Steinernema hermaphroditum</name>
    <dbReference type="NCBI Taxonomy" id="289476"/>
    <lineage>
        <taxon>Eukaryota</taxon>
        <taxon>Metazoa</taxon>
        <taxon>Ecdysozoa</taxon>
        <taxon>Nematoda</taxon>
        <taxon>Chromadorea</taxon>
        <taxon>Rhabditida</taxon>
        <taxon>Tylenchina</taxon>
        <taxon>Panagrolaimomorpha</taxon>
        <taxon>Strongyloidoidea</taxon>
        <taxon>Steinernematidae</taxon>
        <taxon>Steinernema</taxon>
    </lineage>
</organism>
<evidence type="ECO:0000256" key="9">
    <source>
        <dbReference type="SAM" id="MobiDB-lite"/>
    </source>
</evidence>
<accession>A0AA39HVP9</accession>
<dbReference type="PANTHER" id="PTHR24340">
    <property type="entry name" value="HOMEOBOX PROTEIN NKX"/>
    <property type="match status" value="1"/>
</dbReference>
<name>A0AA39HVP9_9BILA</name>
<dbReference type="GO" id="GO:0000981">
    <property type="term" value="F:DNA-binding transcription factor activity, RNA polymerase II-specific"/>
    <property type="evidence" value="ECO:0007669"/>
    <property type="project" value="InterPro"/>
</dbReference>
<dbReference type="CDD" id="cd00086">
    <property type="entry name" value="homeodomain"/>
    <property type="match status" value="1"/>
</dbReference>
<evidence type="ECO:0000313" key="12">
    <source>
        <dbReference type="Proteomes" id="UP001175271"/>
    </source>
</evidence>
<dbReference type="PANTHER" id="PTHR24340:SF82">
    <property type="entry name" value="HOMEOBOX PROTEIN VND"/>
    <property type="match status" value="1"/>
</dbReference>
<protein>
    <recommendedName>
        <fullName evidence="10">Homeobox domain-containing protein</fullName>
    </recommendedName>
</protein>
<comment type="caution">
    <text evidence="11">The sequence shown here is derived from an EMBL/GenBank/DDBJ whole genome shotgun (WGS) entry which is preliminary data.</text>
</comment>
<evidence type="ECO:0000256" key="7">
    <source>
        <dbReference type="PROSITE-ProRule" id="PRU00108"/>
    </source>
</evidence>